<dbReference type="OMA" id="CIREKQT"/>
<evidence type="ECO:0000256" key="1">
    <source>
        <dbReference type="SAM" id="Phobius"/>
    </source>
</evidence>
<protein>
    <submittedName>
        <fullName evidence="2">Putative glycosyltransferase family 17</fullName>
    </submittedName>
</protein>
<keyword evidence="1" id="KW-0472">Membrane</keyword>
<reference evidence="3" key="1">
    <citation type="journal article" date="2014" name="Genome Announc.">
        <title>Draft genome sequence of Colletotrichum sublineola, a destructive pathogen of cultivated sorghum.</title>
        <authorList>
            <person name="Baroncelli R."/>
            <person name="Sanz-Martin J.M."/>
            <person name="Rech G.E."/>
            <person name="Sukno S.A."/>
            <person name="Thon M.R."/>
        </authorList>
    </citation>
    <scope>NUCLEOTIDE SEQUENCE [LARGE SCALE GENOMIC DNA]</scope>
    <source>
        <strain evidence="3">TX430BB</strain>
    </source>
</reference>
<dbReference type="Pfam" id="PF04724">
    <property type="entry name" value="Glyco_transf_17"/>
    <property type="match status" value="1"/>
</dbReference>
<feature type="transmembrane region" description="Helical" evidence="1">
    <location>
        <begin position="9"/>
        <end position="26"/>
    </location>
</feature>
<keyword evidence="1" id="KW-1133">Transmembrane helix</keyword>
<organism evidence="2 3">
    <name type="scientific">Colletotrichum sublineola</name>
    <name type="common">Sorghum anthracnose fungus</name>
    <dbReference type="NCBI Taxonomy" id="1173701"/>
    <lineage>
        <taxon>Eukaryota</taxon>
        <taxon>Fungi</taxon>
        <taxon>Dikarya</taxon>
        <taxon>Ascomycota</taxon>
        <taxon>Pezizomycotina</taxon>
        <taxon>Sordariomycetes</taxon>
        <taxon>Hypocreomycetidae</taxon>
        <taxon>Glomerellales</taxon>
        <taxon>Glomerellaceae</taxon>
        <taxon>Colletotrichum</taxon>
        <taxon>Colletotrichum graminicola species complex</taxon>
    </lineage>
</organism>
<dbReference type="OrthoDB" id="6474464at2759"/>
<dbReference type="PANTHER" id="PTHR12224">
    <property type="entry name" value="BETA-1,4-MANNOSYL-GLYCOPROTEIN BETA-1,4-N-ACETYLGLUCOSAMINYL-TRANSFERASE"/>
    <property type="match status" value="1"/>
</dbReference>
<dbReference type="PANTHER" id="PTHR12224:SF0">
    <property type="entry name" value="BETA-1,4-MANNOSYL-GLYCOPROTEIN 4-BETA-N-ACETYLGLUCOSAMINYLTRANSFERASE"/>
    <property type="match status" value="1"/>
</dbReference>
<accession>A0A066XDQ3</accession>
<dbReference type="eggNOG" id="ENOG502QPVW">
    <property type="taxonomic scope" value="Eukaryota"/>
</dbReference>
<name>A0A066XDQ3_COLSU</name>
<dbReference type="EMBL" id="JMSE01000826">
    <property type="protein sequence ID" value="KDN67303.1"/>
    <property type="molecule type" value="Genomic_DNA"/>
</dbReference>
<dbReference type="HOGENOM" id="CLU_038606_1_0_1"/>
<keyword evidence="2" id="KW-0808">Transferase</keyword>
<dbReference type="GO" id="GO:0006044">
    <property type="term" value="P:N-acetylglucosamine metabolic process"/>
    <property type="evidence" value="ECO:0007669"/>
    <property type="project" value="TreeGrafter"/>
</dbReference>
<dbReference type="Proteomes" id="UP000027238">
    <property type="component" value="Unassembled WGS sequence"/>
</dbReference>
<dbReference type="GO" id="GO:0016020">
    <property type="term" value="C:membrane"/>
    <property type="evidence" value="ECO:0007669"/>
    <property type="project" value="InterPro"/>
</dbReference>
<comment type="caution">
    <text evidence="2">The sequence shown here is derived from an EMBL/GenBank/DDBJ whole genome shotgun (WGS) entry which is preliminary data.</text>
</comment>
<evidence type="ECO:0000313" key="2">
    <source>
        <dbReference type="EMBL" id="KDN67303.1"/>
    </source>
</evidence>
<gene>
    <name evidence="2" type="ORF">CSUB01_01503</name>
</gene>
<dbReference type="STRING" id="1173701.A0A066XDQ3"/>
<sequence length="364" mass="42675">MKQMITSHQIKYLTIVALVVFIWMIWRSDIRQEVIEHGKKLAHPHSGVFHGLGKVENEVLNSDDAAEYCDHFRLKPASHEMVRNRKVFDLLLINTEVEMLEVRLGQMAPYVDYFVIIESDKTFTDHPKPLYVKENWDLFKPWHKKMILRTMDLEAFKEGSTWDRETGSRNAMFTQVVPSLTGAQAASLDDVILVSDVDEIPKPSTVRALRNCLIPPRVTIHSEFYYYSYQWLSKEDWVHPQATIYQGENTVLPNDLRHNANDHHIYHGSWHCSYCFSTVDEMAQKINSFSHSEFNKPEFKDPDWIVNVSRHGHDIFGRAGVTYDRIQDNHDIPDYIKENRNRFDFLVDRDPPNANFRDYIPHDA</sequence>
<dbReference type="GO" id="GO:0003830">
    <property type="term" value="F:beta-1,4-mannosylglycoprotein 4-beta-N-acetylglucosaminyltransferase activity"/>
    <property type="evidence" value="ECO:0007669"/>
    <property type="project" value="InterPro"/>
</dbReference>
<dbReference type="InterPro" id="IPR006813">
    <property type="entry name" value="Glyco_trans_17"/>
</dbReference>
<keyword evidence="3" id="KW-1185">Reference proteome</keyword>
<proteinExistence type="predicted"/>
<dbReference type="AlphaFoldDB" id="A0A066XDQ3"/>
<keyword evidence="1" id="KW-0812">Transmembrane</keyword>
<evidence type="ECO:0000313" key="3">
    <source>
        <dbReference type="Proteomes" id="UP000027238"/>
    </source>
</evidence>